<dbReference type="PANTHER" id="PTHR33710">
    <property type="entry name" value="BNAC02G09200D PROTEIN"/>
    <property type="match status" value="1"/>
</dbReference>
<accession>A0A392Q0X9</accession>
<protein>
    <recommendedName>
        <fullName evidence="3">Endonuclease/exonuclease/phosphatase family protein</fullName>
    </recommendedName>
</protein>
<dbReference type="Proteomes" id="UP000265520">
    <property type="component" value="Unassembled WGS sequence"/>
</dbReference>
<evidence type="ECO:0000313" key="2">
    <source>
        <dbReference type="Proteomes" id="UP000265520"/>
    </source>
</evidence>
<keyword evidence="2" id="KW-1185">Reference proteome</keyword>
<evidence type="ECO:0000313" key="1">
    <source>
        <dbReference type="EMBL" id="MCI17552.1"/>
    </source>
</evidence>
<proteinExistence type="predicted"/>
<evidence type="ECO:0008006" key="3">
    <source>
        <dbReference type="Google" id="ProtNLM"/>
    </source>
</evidence>
<reference evidence="1 2" key="1">
    <citation type="journal article" date="2018" name="Front. Plant Sci.">
        <title>Red Clover (Trifolium pratense) and Zigzag Clover (T. medium) - A Picture of Genomic Similarities and Differences.</title>
        <authorList>
            <person name="Dluhosova J."/>
            <person name="Istvanek J."/>
            <person name="Nedelnik J."/>
            <person name="Repkova J."/>
        </authorList>
    </citation>
    <scope>NUCLEOTIDE SEQUENCE [LARGE SCALE GENOMIC DNA]</scope>
    <source>
        <strain evidence="2">cv. 10/8</strain>
        <tissue evidence="1">Leaf</tissue>
    </source>
</reference>
<dbReference type="AlphaFoldDB" id="A0A392Q0X9"/>
<name>A0A392Q0X9_9FABA</name>
<organism evidence="1 2">
    <name type="scientific">Trifolium medium</name>
    <dbReference type="NCBI Taxonomy" id="97028"/>
    <lineage>
        <taxon>Eukaryota</taxon>
        <taxon>Viridiplantae</taxon>
        <taxon>Streptophyta</taxon>
        <taxon>Embryophyta</taxon>
        <taxon>Tracheophyta</taxon>
        <taxon>Spermatophyta</taxon>
        <taxon>Magnoliopsida</taxon>
        <taxon>eudicotyledons</taxon>
        <taxon>Gunneridae</taxon>
        <taxon>Pentapetalae</taxon>
        <taxon>rosids</taxon>
        <taxon>fabids</taxon>
        <taxon>Fabales</taxon>
        <taxon>Fabaceae</taxon>
        <taxon>Papilionoideae</taxon>
        <taxon>50 kb inversion clade</taxon>
        <taxon>NPAAA clade</taxon>
        <taxon>Hologalegina</taxon>
        <taxon>IRL clade</taxon>
        <taxon>Trifolieae</taxon>
        <taxon>Trifolium</taxon>
    </lineage>
</organism>
<comment type="caution">
    <text evidence="1">The sequence shown here is derived from an EMBL/GenBank/DDBJ whole genome shotgun (WGS) entry which is preliminary data.</text>
</comment>
<dbReference type="EMBL" id="LXQA010105931">
    <property type="protein sequence ID" value="MCI17552.1"/>
    <property type="molecule type" value="Genomic_DNA"/>
</dbReference>
<dbReference type="PANTHER" id="PTHR33710:SF86">
    <property type="entry name" value="VIRAL MOVEMENT PROTEIN"/>
    <property type="match status" value="1"/>
</dbReference>
<sequence>MLTSTLTECDLMDLGYQGDIFTWANNQADEYHIKERLDRFCANSNWIDSFPRNHTRPKRRIKRIEHVWMQDKDSYSIVQQAWCDPNKDSIHKLEDVLQQMHQWGNGKYGNVPRQIAKKQDQLSMLKQRVPNKECIDQIKDIERELDDMLKKEEIWWAQSEGEKHKKGG</sequence>